<dbReference type="eggNOG" id="ENOG5032T89">
    <property type="taxonomic scope" value="Bacteria"/>
</dbReference>
<dbReference type="Proteomes" id="UP000027725">
    <property type="component" value="Unassembled WGS sequence"/>
</dbReference>
<accession>A0A074TLC3</accession>
<proteinExistence type="predicted"/>
<dbReference type="STRING" id="1185766.SAMN05216224_101618"/>
<evidence type="ECO:0000313" key="1">
    <source>
        <dbReference type="EMBL" id="KEP69768.1"/>
    </source>
</evidence>
<dbReference type="EMBL" id="JHEH01000010">
    <property type="protein sequence ID" value="KEP69768.1"/>
    <property type="molecule type" value="Genomic_DNA"/>
</dbReference>
<keyword evidence="2" id="KW-1185">Reference proteome</keyword>
<evidence type="ECO:0008006" key="3">
    <source>
        <dbReference type="Google" id="ProtNLM"/>
    </source>
</evidence>
<reference evidence="1 2" key="1">
    <citation type="submission" date="2014-03" db="EMBL/GenBank/DDBJ databases">
        <title>The draft genome sequence of Thioclava dalianensis DLFJ1-1.</title>
        <authorList>
            <person name="Lai Q."/>
            <person name="Shao Z."/>
        </authorList>
    </citation>
    <scope>NUCLEOTIDE SEQUENCE [LARGE SCALE GENOMIC DNA]</scope>
    <source>
        <strain evidence="1 2">DLFJ1-1</strain>
    </source>
</reference>
<protein>
    <recommendedName>
        <fullName evidence="3">PhoU domain-containing protein</fullName>
    </recommendedName>
</protein>
<name>A0A074TLC3_9RHOB</name>
<organism evidence="1 2">
    <name type="scientific">Thioclava dalianensis</name>
    <dbReference type="NCBI Taxonomy" id="1185766"/>
    <lineage>
        <taxon>Bacteria</taxon>
        <taxon>Pseudomonadati</taxon>
        <taxon>Pseudomonadota</taxon>
        <taxon>Alphaproteobacteria</taxon>
        <taxon>Rhodobacterales</taxon>
        <taxon>Paracoccaceae</taxon>
        <taxon>Thioclava</taxon>
    </lineage>
</organism>
<dbReference type="AlphaFoldDB" id="A0A074TLC3"/>
<gene>
    <name evidence="1" type="ORF">DL1_01700</name>
</gene>
<sequence>MVLYAELGERGAERVISLAMEDLAETLVGIETAAACGDRAQLTERLSHMEDLADQVGLTSMVVVARDLLNCIASGDGTAQAAVLARLMRVADRSLTEVWDLGDLRL</sequence>
<comment type="caution">
    <text evidence="1">The sequence shown here is derived from an EMBL/GenBank/DDBJ whole genome shotgun (WGS) entry which is preliminary data.</text>
</comment>
<evidence type="ECO:0000313" key="2">
    <source>
        <dbReference type="Proteomes" id="UP000027725"/>
    </source>
</evidence>